<dbReference type="EMBL" id="CAXAMN010001447">
    <property type="protein sequence ID" value="CAK8994414.1"/>
    <property type="molecule type" value="Genomic_DNA"/>
</dbReference>
<evidence type="ECO:0000313" key="3">
    <source>
        <dbReference type="Proteomes" id="UP001642484"/>
    </source>
</evidence>
<evidence type="ECO:0000313" key="2">
    <source>
        <dbReference type="EMBL" id="CAK8994414.1"/>
    </source>
</evidence>
<feature type="region of interest" description="Disordered" evidence="1">
    <location>
        <begin position="43"/>
        <end position="71"/>
    </location>
</feature>
<dbReference type="Proteomes" id="UP001642484">
    <property type="component" value="Unassembled WGS sequence"/>
</dbReference>
<proteinExistence type="predicted"/>
<comment type="caution">
    <text evidence="2">The sequence shown here is derived from an EMBL/GenBank/DDBJ whole genome shotgun (WGS) entry which is preliminary data.</text>
</comment>
<keyword evidence="3" id="KW-1185">Reference proteome</keyword>
<sequence length="142" mass="15437">MELEYLTSLGFSIIATEPILLHHPEDPPPEPAEASLAFAEAMAEDRGGRADTPPVPPKVHRRGAEDGGDFRESRGCLGTRVAKTANTQELLWDLGQTYIFQPSCAQSRCAMSITTINSSSSACYHCVTPMISIIRLVFLCAQ</sequence>
<protein>
    <submittedName>
        <fullName evidence="2">Uncharacterized protein</fullName>
    </submittedName>
</protein>
<organism evidence="2 3">
    <name type="scientific">Durusdinium trenchii</name>
    <dbReference type="NCBI Taxonomy" id="1381693"/>
    <lineage>
        <taxon>Eukaryota</taxon>
        <taxon>Sar</taxon>
        <taxon>Alveolata</taxon>
        <taxon>Dinophyceae</taxon>
        <taxon>Suessiales</taxon>
        <taxon>Symbiodiniaceae</taxon>
        <taxon>Durusdinium</taxon>
    </lineage>
</organism>
<reference evidence="2 3" key="1">
    <citation type="submission" date="2024-02" db="EMBL/GenBank/DDBJ databases">
        <authorList>
            <person name="Chen Y."/>
            <person name="Shah S."/>
            <person name="Dougan E. K."/>
            <person name="Thang M."/>
            <person name="Chan C."/>
        </authorList>
    </citation>
    <scope>NUCLEOTIDE SEQUENCE [LARGE SCALE GENOMIC DNA]</scope>
</reference>
<evidence type="ECO:0000256" key="1">
    <source>
        <dbReference type="SAM" id="MobiDB-lite"/>
    </source>
</evidence>
<feature type="compositionally biased region" description="Basic and acidic residues" evidence="1">
    <location>
        <begin position="62"/>
        <end position="71"/>
    </location>
</feature>
<gene>
    <name evidence="2" type="ORF">CCMP2556_LOCUS3621</name>
</gene>
<name>A0ABP0HZ84_9DINO</name>
<accession>A0ABP0HZ84</accession>